<dbReference type="Pfam" id="PF20434">
    <property type="entry name" value="BD-FAE"/>
    <property type="match status" value="1"/>
</dbReference>
<dbReference type="Gene3D" id="3.40.50.1820">
    <property type="entry name" value="alpha/beta hydrolase"/>
    <property type="match status" value="1"/>
</dbReference>
<dbReference type="PANTHER" id="PTHR48081">
    <property type="entry name" value="AB HYDROLASE SUPERFAMILY PROTEIN C4A8.06C"/>
    <property type="match status" value="1"/>
</dbReference>
<keyword evidence="4" id="KW-1185">Reference proteome</keyword>
<gene>
    <name evidence="3" type="ORF">ESZ50_11005</name>
</gene>
<organism evidence="3 4">
    <name type="scientific">Weissella muntiaci</name>
    <dbReference type="NCBI Taxonomy" id="2508881"/>
    <lineage>
        <taxon>Bacteria</taxon>
        <taxon>Bacillati</taxon>
        <taxon>Bacillota</taxon>
        <taxon>Bacilli</taxon>
        <taxon>Lactobacillales</taxon>
        <taxon>Lactobacillaceae</taxon>
        <taxon>Weissella</taxon>
    </lineage>
</organism>
<proteinExistence type="predicted"/>
<dbReference type="RefSeq" id="WP_148623943.1">
    <property type="nucleotide sequence ID" value="NZ_SDGZ01000028.1"/>
</dbReference>
<name>A0A6C2C3R0_9LACO</name>
<evidence type="ECO:0000313" key="4">
    <source>
        <dbReference type="Proteomes" id="UP000371977"/>
    </source>
</evidence>
<comment type="caution">
    <text evidence="3">The sequence shown here is derived from an EMBL/GenBank/DDBJ whole genome shotgun (WGS) entry which is preliminary data.</text>
</comment>
<sequence length="265" mass="29648">MANIKVETDIEYNNKFGLKMDVYQDPSQISDQRRAIIDIHGGGWWLGYKEEETEWATEFAEAGYIVFVPNYRLAPDYVYPAAIEDLVNLYGWIKDSDYRFDRNKIGAVGMSSGGNLAIELSLRTGIPIASWSGIVDLDSWIENHPKVKASNATAPIPGTPVGEINQVGSNDEYYKWFVLNYVNGDMNLLKEASLLNRIDSKAGPMFIANSLDELVPMDGVLKLQQRLTDLAIESVFQTVSGHGHGEIYMAHTQQATLAFFDDHFA</sequence>
<keyword evidence="1 3" id="KW-0378">Hydrolase</keyword>
<feature type="domain" description="BD-FAE-like" evidence="2">
    <location>
        <begin position="20"/>
        <end position="227"/>
    </location>
</feature>
<dbReference type="InterPro" id="IPR049492">
    <property type="entry name" value="BD-FAE-like_dom"/>
</dbReference>
<dbReference type="OrthoDB" id="9815425at2"/>
<dbReference type="Proteomes" id="UP000371977">
    <property type="component" value="Unassembled WGS sequence"/>
</dbReference>
<dbReference type="SUPFAM" id="SSF53474">
    <property type="entry name" value="alpha/beta-Hydrolases"/>
    <property type="match status" value="1"/>
</dbReference>
<dbReference type="InterPro" id="IPR029058">
    <property type="entry name" value="AB_hydrolase_fold"/>
</dbReference>
<evidence type="ECO:0000313" key="3">
    <source>
        <dbReference type="EMBL" id="TYC47875.1"/>
    </source>
</evidence>
<evidence type="ECO:0000259" key="2">
    <source>
        <dbReference type="Pfam" id="PF20434"/>
    </source>
</evidence>
<protein>
    <submittedName>
        <fullName evidence="3">Alpha/beta hydrolase</fullName>
    </submittedName>
</protein>
<dbReference type="InterPro" id="IPR050300">
    <property type="entry name" value="GDXG_lipolytic_enzyme"/>
</dbReference>
<dbReference type="EMBL" id="SDGZ01000028">
    <property type="protein sequence ID" value="TYC47875.1"/>
    <property type="molecule type" value="Genomic_DNA"/>
</dbReference>
<dbReference type="AlphaFoldDB" id="A0A6C2C3R0"/>
<dbReference type="GO" id="GO:0016787">
    <property type="term" value="F:hydrolase activity"/>
    <property type="evidence" value="ECO:0007669"/>
    <property type="project" value="UniProtKB-KW"/>
</dbReference>
<accession>A0A6C2C3R0</accession>
<reference evidence="3 4" key="1">
    <citation type="submission" date="2019-01" db="EMBL/GenBank/DDBJ databases">
        <title>Weissella sp. nov., a novel lactic acid bacterium isolated from animal feces.</title>
        <authorList>
            <person name="Wang L.-T."/>
        </authorList>
    </citation>
    <scope>NUCLEOTIDE SEQUENCE [LARGE SCALE GENOMIC DNA]</scope>
    <source>
        <strain evidence="3 4">8H-2</strain>
    </source>
</reference>
<evidence type="ECO:0000256" key="1">
    <source>
        <dbReference type="ARBA" id="ARBA00022801"/>
    </source>
</evidence>